<evidence type="ECO:0000313" key="8">
    <source>
        <dbReference type="EMBL" id="QKX55854.1"/>
    </source>
</evidence>
<keyword evidence="3" id="KW-0238">DNA-binding</keyword>
<dbReference type="GO" id="GO:0006351">
    <property type="term" value="P:DNA-templated transcription"/>
    <property type="evidence" value="ECO:0007669"/>
    <property type="project" value="InterPro"/>
</dbReference>
<keyword evidence="4" id="KW-0804">Transcription</keyword>
<dbReference type="SMART" id="SM00906">
    <property type="entry name" value="Fungal_trans"/>
    <property type="match status" value="1"/>
</dbReference>
<evidence type="ECO:0000256" key="3">
    <source>
        <dbReference type="ARBA" id="ARBA00023125"/>
    </source>
</evidence>
<evidence type="ECO:0000256" key="6">
    <source>
        <dbReference type="SAM" id="MobiDB-lite"/>
    </source>
</evidence>
<dbReference type="InterPro" id="IPR001138">
    <property type="entry name" value="Zn2Cys6_DnaBD"/>
</dbReference>
<evidence type="ECO:0000256" key="2">
    <source>
        <dbReference type="ARBA" id="ARBA00023015"/>
    </source>
</evidence>
<evidence type="ECO:0000313" key="9">
    <source>
        <dbReference type="Proteomes" id="UP000509510"/>
    </source>
</evidence>
<organism evidence="8 9">
    <name type="scientific">Talaromyces rugulosus</name>
    <name type="common">Penicillium rugulosum</name>
    <dbReference type="NCBI Taxonomy" id="121627"/>
    <lineage>
        <taxon>Eukaryota</taxon>
        <taxon>Fungi</taxon>
        <taxon>Dikarya</taxon>
        <taxon>Ascomycota</taxon>
        <taxon>Pezizomycotina</taxon>
        <taxon>Eurotiomycetes</taxon>
        <taxon>Eurotiomycetidae</taxon>
        <taxon>Eurotiales</taxon>
        <taxon>Trichocomaceae</taxon>
        <taxon>Talaromyces</taxon>
        <taxon>Talaromyces sect. Islandici</taxon>
    </lineage>
</organism>
<proteinExistence type="predicted"/>
<dbReference type="OrthoDB" id="2534600at2759"/>
<dbReference type="AlphaFoldDB" id="A0A7H8QPG8"/>
<evidence type="ECO:0000256" key="1">
    <source>
        <dbReference type="ARBA" id="ARBA00022723"/>
    </source>
</evidence>
<dbReference type="CDD" id="cd12148">
    <property type="entry name" value="fungal_TF_MHR"/>
    <property type="match status" value="1"/>
</dbReference>
<dbReference type="EMBL" id="CP055899">
    <property type="protein sequence ID" value="QKX55854.1"/>
    <property type="molecule type" value="Genomic_DNA"/>
</dbReference>
<sequence length="665" mass="75024">MSDDVPPAKRQRVGRACDPCRKRKSKCDGNRPCCLMCQSAGRICLYDDAIRRRGLQSGYVRGLEALLGLMLQRLPKTETQLEKLLRKQDIKDQLAQNKNAEKSARVWYRSAISKKINALLEPCQTEGEPGSPMSEDESPALDSLQIEEGDDHHDEINLGAESSVHIQHNGAMTCSTTESVEKNTPRLDDASWDIFQQPFPSNTVELVEEYFTYTHSWFPILERRRIMRAMHNHDPPLERNRRLIDIGYQMTLWAIAAYTSIGQSPRSQASGILDSRRIEACIRARAALDSQIFTLGHIQAILILVLLHLKLTHLRTAWILISQATRMVVMIDNNQRTERYTHVFHGCVILDNFISALLGTSPCLSAHEQTSHGLIEDHDEGLEEWDLWNPSSHDPLFPRHIVPGSPLRALSTFNLSFQLMCRVSNIYGGTCNEQHLQLTFEELQTWRSQLPSHCQWTGSLDSMKPPLLTLHLSWNFIMATALSRMTSPSPSLEGLCEKIVISTLDMSQKFIELTGINRAPPLIIGCVIQARRLLSHVASANCESTSTLDQHLSEVLENFRRQWEANEAHETEYQEFIIPQIDLRDIHGQNPMLHDSTDSSLIATITNYFNTDGEPFNAATEPSEKSHVFSDPTVPATTSSHTDQAMENGFDDLCEQMAASIPAAR</sequence>
<dbReference type="GO" id="GO:0003677">
    <property type="term" value="F:DNA binding"/>
    <property type="evidence" value="ECO:0007669"/>
    <property type="project" value="UniProtKB-KW"/>
</dbReference>
<dbReference type="SUPFAM" id="SSF57701">
    <property type="entry name" value="Zn2/Cys6 DNA-binding domain"/>
    <property type="match status" value="1"/>
</dbReference>
<keyword evidence="5" id="KW-0539">Nucleus</keyword>
<evidence type="ECO:0000259" key="7">
    <source>
        <dbReference type="PROSITE" id="PS50048"/>
    </source>
</evidence>
<dbReference type="CDD" id="cd00067">
    <property type="entry name" value="GAL4"/>
    <property type="match status" value="1"/>
</dbReference>
<dbReference type="PANTHER" id="PTHR47655">
    <property type="entry name" value="QUINIC ACID UTILIZATION ACTIVATOR"/>
    <property type="match status" value="1"/>
</dbReference>
<dbReference type="SMART" id="SM00066">
    <property type="entry name" value="GAL4"/>
    <property type="match status" value="1"/>
</dbReference>
<dbReference type="PROSITE" id="PS50048">
    <property type="entry name" value="ZN2_CY6_FUNGAL_2"/>
    <property type="match status" value="1"/>
</dbReference>
<name>A0A7H8QPG8_TALRU</name>
<dbReference type="Pfam" id="PF04082">
    <property type="entry name" value="Fungal_trans"/>
    <property type="match status" value="1"/>
</dbReference>
<keyword evidence="2" id="KW-0805">Transcription regulation</keyword>
<keyword evidence="1" id="KW-0479">Metal-binding</keyword>
<feature type="region of interest" description="Disordered" evidence="6">
    <location>
        <begin position="614"/>
        <end position="641"/>
    </location>
</feature>
<keyword evidence="9" id="KW-1185">Reference proteome</keyword>
<evidence type="ECO:0000256" key="4">
    <source>
        <dbReference type="ARBA" id="ARBA00023163"/>
    </source>
</evidence>
<dbReference type="GO" id="GO:0008270">
    <property type="term" value="F:zinc ion binding"/>
    <property type="evidence" value="ECO:0007669"/>
    <property type="project" value="InterPro"/>
</dbReference>
<evidence type="ECO:0000256" key="5">
    <source>
        <dbReference type="ARBA" id="ARBA00023242"/>
    </source>
</evidence>
<dbReference type="PROSITE" id="PS00463">
    <property type="entry name" value="ZN2_CY6_FUNGAL_1"/>
    <property type="match status" value="1"/>
</dbReference>
<dbReference type="Gene3D" id="4.10.240.10">
    <property type="entry name" value="Zn(2)-C6 fungal-type DNA-binding domain"/>
    <property type="match status" value="1"/>
</dbReference>
<dbReference type="GO" id="GO:0000981">
    <property type="term" value="F:DNA-binding transcription factor activity, RNA polymerase II-specific"/>
    <property type="evidence" value="ECO:0007669"/>
    <property type="project" value="InterPro"/>
</dbReference>
<protein>
    <recommendedName>
        <fullName evidence="7">Zn(2)-C6 fungal-type domain-containing protein</fullName>
    </recommendedName>
</protein>
<accession>A0A7H8QPG8</accession>
<reference evidence="9" key="1">
    <citation type="submission" date="2020-06" db="EMBL/GenBank/DDBJ databases">
        <title>A chromosome-scale genome assembly of Talaromyces rugulosus W13939.</title>
        <authorList>
            <person name="Wang B."/>
            <person name="Guo L."/>
            <person name="Ye K."/>
            <person name="Wang L."/>
        </authorList>
    </citation>
    <scope>NUCLEOTIDE SEQUENCE [LARGE SCALE GENOMIC DNA]</scope>
    <source>
        <strain evidence="9">W13939</strain>
    </source>
</reference>
<dbReference type="Proteomes" id="UP000509510">
    <property type="component" value="Chromosome II"/>
</dbReference>
<dbReference type="GO" id="GO:0045944">
    <property type="term" value="P:positive regulation of transcription by RNA polymerase II"/>
    <property type="evidence" value="ECO:0007669"/>
    <property type="project" value="TreeGrafter"/>
</dbReference>
<dbReference type="InterPro" id="IPR052783">
    <property type="entry name" value="Metabolic/Drug-Res_Regulator"/>
</dbReference>
<dbReference type="InterPro" id="IPR036864">
    <property type="entry name" value="Zn2-C6_fun-type_DNA-bd_sf"/>
</dbReference>
<gene>
    <name evidence="8" type="ORF">TRUGW13939_02953</name>
</gene>
<dbReference type="RefSeq" id="XP_035342032.1">
    <property type="nucleotide sequence ID" value="XM_035486139.1"/>
</dbReference>
<dbReference type="InterPro" id="IPR007219">
    <property type="entry name" value="XnlR_reg_dom"/>
</dbReference>
<dbReference type="Pfam" id="PF00172">
    <property type="entry name" value="Zn_clus"/>
    <property type="match status" value="1"/>
</dbReference>
<dbReference type="PANTHER" id="PTHR47655:SF2">
    <property type="entry name" value="QUINIC ACID UTILIZATION ACTIVATOR"/>
    <property type="match status" value="1"/>
</dbReference>
<feature type="domain" description="Zn(2)-C6 fungal-type" evidence="7">
    <location>
        <begin position="16"/>
        <end position="46"/>
    </location>
</feature>
<dbReference type="GeneID" id="55990459"/>
<dbReference type="KEGG" id="trg:TRUGW13939_02953"/>